<dbReference type="eggNOG" id="COG0204">
    <property type="taxonomic scope" value="Bacteria"/>
</dbReference>
<reference evidence="1 2" key="2">
    <citation type="journal article" date="2009" name="Proc. Natl. Acad. Sci. U.S.A.">
        <title>On the chimeric nature, thermophilic origin, and phylogenetic placement of the Thermotogales.</title>
        <authorList>
            <person name="Zhaxybayeva O."/>
            <person name="Swithers K.S."/>
            <person name="Lapierre P."/>
            <person name="Fournier G.P."/>
            <person name="Bickhart D.M."/>
            <person name="DeBoy R.T."/>
            <person name="Nelson K.E."/>
            <person name="Nesbo C.L."/>
            <person name="Doolittle W.F."/>
            <person name="Gogarten J.P."/>
            <person name="Noll K.M."/>
        </authorList>
    </citation>
    <scope>NUCLEOTIDE SEQUENCE [LARGE SCALE GENOMIC DNA]</scope>
    <source>
        <strain evidence="2">DSM 12029 / CIP 104789 / BI429</strain>
    </source>
</reference>
<dbReference type="KEGG" id="tme:Tmel_1351"/>
<proteinExistence type="predicted"/>
<protein>
    <submittedName>
        <fullName evidence="1">Uncharacterized protein</fullName>
    </submittedName>
</protein>
<evidence type="ECO:0000313" key="1">
    <source>
        <dbReference type="EMBL" id="ABR31200.1"/>
    </source>
</evidence>
<evidence type="ECO:0000313" key="2">
    <source>
        <dbReference type="Proteomes" id="UP000001110"/>
    </source>
</evidence>
<accession>A6LMP9</accession>
<dbReference type="HOGENOM" id="CLU_1739650_0_0_0"/>
<name>A6LMP9_THEM4</name>
<reference evidence="1 2" key="1">
    <citation type="submission" date="2007-05" db="EMBL/GenBank/DDBJ databases">
        <title>Complete sequence of Thermosipho melanesiensis BI429.</title>
        <authorList>
            <consortium name="US DOE Joint Genome Institute"/>
            <person name="Copeland A."/>
            <person name="Lucas S."/>
            <person name="Lapidus A."/>
            <person name="Barry K."/>
            <person name="Glavina del Rio T."/>
            <person name="Dalin E."/>
            <person name="Tice H."/>
            <person name="Pitluck S."/>
            <person name="Chertkov O."/>
            <person name="Brettin T."/>
            <person name="Bruce D."/>
            <person name="Detter J.C."/>
            <person name="Han C."/>
            <person name="Schmutz J."/>
            <person name="Larimer F."/>
            <person name="Land M."/>
            <person name="Hauser L."/>
            <person name="Kyrpides N."/>
            <person name="Mikhailova N."/>
            <person name="Nelson K."/>
            <person name="Gogarten J.P."/>
            <person name="Noll K."/>
            <person name="Richardson P."/>
        </authorList>
    </citation>
    <scope>NUCLEOTIDE SEQUENCE [LARGE SCALE GENOMIC DNA]</scope>
    <source>
        <strain evidence="2">DSM 12029 / CIP 104789 / BI429</strain>
    </source>
</reference>
<dbReference type="AlphaFoldDB" id="A6LMP9"/>
<dbReference type="Proteomes" id="UP000001110">
    <property type="component" value="Chromosome"/>
</dbReference>
<gene>
    <name evidence="1" type="ordered locus">Tmel_1351</name>
</gene>
<dbReference type="STRING" id="391009.Tmel_1351"/>
<dbReference type="EMBL" id="CP000716">
    <property type="protein sequence ID" value="ABR31200.1"/>
    <property type="molecule type" value="Genomic_DNA"/>
</dbReference>
<sequence length="150" mass="17830">MVKVPIVAVKIKGGYLLNTRWANYNRRGKIILEIKQFSGKDVLDFINHNEWEWQEKEKIKFEGKNKTNGIERILWFCPKCGAFRSIKNNKNYALCINCKHEFHIDKYDYLNNQRIDKILNSQVKALNDNFNKIKIIENAKLIVREKTQTK</sequence>
<organism evidence="1 2">
    <name type="scientific">Thermosipho melanesiensis (strain DSM 12029 / CIP 104789 / BI429)</name>
    <dbReference type="NCBI Taxonomy" id="391009"/>
    <lineage>
        <taxon>Bacteria</taxon>
        <taxon>Thermotogati</taxon>
        <taxon>Thermotogota</taxon>
        <taxon>Thermotogae</taxon>
        <taxon>Thermotogales</taxon>
        <taxon>Fervidobacteriaceae</taxon>
        <taxon>Thermosipho</taxon>
    </lineage>
</organism>